<evidence type="ECO:0000313" key="2">
    <source>
        <dbReference type="Proteomes" id="UP000053660"/>
    </source>
</evidence>
<protein>
    <submittedName>
        <fullName evidence="1">Uncharacterized protein</fullName>
    </submittedName>
</protein>
<proteinExistence type="predicted"/>
<sequence length="100" mass="11474">MEVISPSQRLFILQHTLPSVRVLQRISSMHQQVLLCSVWFSESVRSHVTVLDSLSLSLSECSIHGNFRENFIKELFILFKMGLTNERSNPQFIVIACIVL</sequence>
<name>A0A0B1SIV3_OESDE</name>
<dbReference type="AlphaFoldDB" id="A0A0B1SIV3"/>
<accession>A0A0B1SIV3</accession>
<evidence type="ECO:0000313" key="1">
    <source>
        <dbReference type="EMBL" id="KHJ83457.1"/>
    </source>
</evidence>
<keyword evidence="2" id="KW-1185">Reference proteome</keyword>
<dbReference type="Proteomes" id="UP000053660">
    <property type="component" value="Unassembled WGS sequence"/>
</dbReference>
<dbReference type="EMBL" id="KN573375">
    <property type="protein sequence ID" value="KHJ83457.1"/>
    <property type="molecule type" value="Genomic_DNA"/>
</dbReference>
<organism evidence="1 2">
    <name type="scientific">Oesophagostomum dentatum</name>
    <name type="common">Nodular worm</name>
    <dbReference type="NCBI Taxonomy" id="61180"/>
    <lineage>
        <taxon>Eukaryota</taxon>
        <taxon>Metazoa</taxon>
        <taxon>Ecdysozoa</taxon>
        <taxon>Nematoda</taxon>
        <taxon>Chromadorea</taxon>
        <taxon>Rhabditida</taxon>
        <taxon>Rhabditina</taxon>
        <taxon>Rhabditomorpha</taxon>
        <taxon>Strongyloidea</taxon>
        <taxon>Strongylidae</taxon>
        <taxon>Oesophagostomum</taxon>
    </lineage>
</organism>
<gene>
    <name evidence="1" type="ORF">OESDEN_16846</name>
</gene>
<reference evidence="1 2" key="1">
    <citation type="submission" date="2014-03" db="EMBL/GenBank/DDBJ databases">
        <title>Draft genome of the hookworm Oesophagostomum dentatum.</title>
        <authorList>
            <person name="Mitreva M."/>
        </authorList>
    </citation>
    <scope>NUCLEOTIDE SEQUENCE [LARGE SCALE GENOMIC DNA]</scope>
    <source>
        <strain evidence="1 2">OD-Hann</strain>
    </source>
</reference>